<keyword evidence="2" id="KW-1185">Reference proteome</keyword>
<sequence length="69" mass="8636">MVKHMQPLCFMDMMENKVECIWFAGKNAFFFRVCYWLRRIKMNTVTYMDYTSTLYLYPVFFRKSQYRDT</sequence>
<dbReference type="AlphaFoldDB" id="A0A2G5EFI9"/>
<gene>
    <name evidence="1" type="ORF">AQUCO_00900783v1</name>
</gene>
<protein>
    <submittedName>
        <fullName evidence="1">Uncharacterized protein</fullName>
    </submittedName>
</protein>
<name>A0A2G5EFI9_AQUCA</name>
<evidence type="ECO:0000313" key="1">
    <source>
        <dbReference type="EMBL" id="PIA54471.1"/>
    </source>
</evidence>
<reference evidence="1 2" key="1">
    <citation type="submission" date="2017-09" db="EMBL/GenBank/DDBJ databases">
        <title>WGS assembly of Aquilegia coerulea Goldsmith.</title>
        <authorList>
            <person name="Hodges S."/>
            <person name="Kramer E."/>
            <person name="Nordborg M."/>
            <person name="Tomkins J."/>
            <person name="Borevitz J."/>
            <person name="Derieg N."/>
            <person name="Yan J."/>
            <person name="Mihaltcheva S."/>
            <person name="Hayes R.D."/>
            <person name="Rokhsar D."/>
        </authorList>
    </citation>
    <scope>NUCLEOTIDE SEQUENCE [LARGE SCALE GENOMIC DNA]</scope>
    <source>
        <strain evidence="2">cv. Goldsmith</strain>
    </source>
</reference>
<evidence type="ECO:0000313" key="2">
    <source>
        <dbReference type="Proteomes" id="UP000230069"/>
    </source>
</evidence>
<dbReference type="InParanoid" id="A0A2G5EFI9"/>
<dbReference type="EMBL" id="KZ305026">
    <property type="protein sequence ID" value="PIA54471.1"/>
    <property type="molecule type" value="Genomic_DNA"/>
</dbReference>
<dbReference type="Proteomes" id="UP000230069">
    <property type="component" value="Unassembled WGS sequence"/>
</dbReference>
<proteinExistence type="predicted"/>
<organism evidence="1 2">
    <name type="scientific">Aquilegia coerulea</name>
    <name type="common">Rocky mountain columbine</name>
    <dbReference type="NCBI Taxonomy" id="218851"/>
    <lineage>
        <taxon>Eukaryota</taxon>
        <taxon>Viridiplantae</taxon>
        <taxon>Streptophyta</taxon>
        <taxon>Embryophyta</taxon>
        <taxon>Tracheophyta</taxon>
        <taxon>Spermatophyta</taxon>
        <taxon>Magnoliopsida</taxon>
        <taxon>Ranunculales</taxon>
        <taxon>Ranunculaceae</taxon>
        <taxon>Thalictroideae</taxon>
        <taxon>Aquilegia</taxon>
    </lineage>
</organism>
<accession>A0A2G5EFI9</accession>